<dbReference type="EMBL" id="CP042344">
    <property type="protein sequence ID" value="QEA14588.1"/>
    <property type="molecule type" value="Genomic_DNA"/>
</dbReference>
<dbReference type="KEGG" id="cof:FOZ74_12460"/>
<accession>A0A5B8S088</accession>
<evidence type="ECO:0000313" key="1">
    <source>
        <dbReference type="EMBL" id="QEA14588.1"/>
    </source>
</evidence>
<dbReference type="PANTHER" id="PTHR36154:SF1">
    <property type="entry name" value="DNA-BINDING TRANSCRIPTIONAL ACTIVATOR ALPA"/>
    <property type="match status" value="1"/>
</dbReference>
<organism evidence="1 2">
    <name type="scientific">Comamonas flocculans</name>
    <dbReference type="NCBI Taxonomy" id="2597701"/>
    <lineage>
        <taxon>Bacteria</taxon>
        <taxon>Pseudomonadati</taxon>
        <taxon>Pseudomonadota</taxon>
        <taxon>Betaproteobacteria</taxon>
        <taxon>Burkholderiales</taxon>
        <taxon>Comamonadaceae</taxon>
        <taxon>Comamonas</taxon>
    </lineage>
</organism>
<dbReference type="OrthoDB" id="5398721at2"/>
<proteinExistence type="predicted"/>
<gene>
    <name evidence="1" type="ORF">FOZ74_12460</name>
</gene>
<name>A0A5B8S088_9BURK</name>
<dbReference type="InterPro" id="IPR052931">
    <property type="entry name" value="Prophage_regulatory_activator"/>
</dbReference>
<keyword evidence="2" id="KW-1185">Reference proteome</keyword>
<reference evidence="1 2" key="1">
    <citation type="submission" date="2019-07" db="EMBL/GenBank/DDBJ databases">
        <title>Complete genome sequence of Comamonas sp. NLF 7-7 isolated from livestock.</title>
        <authorList>
            <person name="Kim D.H."/>
            <person name="Kim J.G."/>
        </authorList>
    </citation>
    <scope>NUCLEOTIDE SEQUENCE [LARGE SCALE GENOMIC DNA]</scope>
    <source>
        <strain evidence="1 2">NLF 7-7</strain>
    </source>
</reference>
<dbReference type="Pfam" id="PF05930">
    <property type="entry name" value="Phage_AlpA"/>
    <property type="match status" value="1"/>
</dbReference>
<protein>
    <submittedName>
        <fullName evidence="1">AlpA family phage regulatory protein</fullName>
    </submittedName>
</protein>
<evidence type="ECO:0000313" key="2">
    <source>
        <dbReference type="Proteomes" id="UP000321199"/>
    </source>
</evidence>
<dbReference type="InterPro" id="IPR009061">
    <property type="entry name" value="DNA-bd_dom_put_sf"/>
</dbReference>
<dbReference type="Proteomes" id="UP000321199">
    <property type="component" value="Chromosome"/>
</dbReference>
<sequence>MPPRDRLIRLPQVEKLTGCRKSTIYQMMAAGRFPKNFRIHARLAVWSEVAVLRWVQARIAEAQQ</sequence>
<dbReference type="AlphaFoldDB" id="A0A5B8S088"/>
<dbReference type="SUPFAM" id="SSF46955">
    <property type="entry name" value="Putative DNA-binding domain"/>
    <property type="match status" value="1"/>
</dbReference>
<dbReference type="Gene3D" id="1.10.238.160">
    <property type="match status" value="1"/>
</dbReference>
<dbReference type="InterPro" id="IPR010260">
    <property type="entry name" value="AlpA"/>
</dbReference>
<dbReference type="PANTHER" id="PTHR36154">
    <property type="entry name" value="DNA-BINDING TRANSCRIPTIONAL ACTIVATOR ALPA"/>
    <property type="match status" value="1"/>
</dbReference>